<dbReference type="PANTHER" id="PTHR16223:SF238">
    <property type="entry name" value="TRANSCRIPTION FACTOR BHLH114"/>
    <property type="match status" value="1"/>
</dbReference>
<dbReference type="EMBL" id="JANAVB010041766">
    <property type="protein sequence ID" value="KAJ6795819.1"/>
    <property type="molecule type" value="Genomic_DNA"/>
</dbReference>
<evidence type="ECO:0000256" key="2">
    <source>
        <dbReference type="ARBA" id="ARBA00005510"/>
    </source>
</evidence>
<dbReference type="InterPro" id="IPR045239">
    <property type="entry name" value="bHLH95_bHLH"/>
</dbReference>
<reference evidence="10" key="2">
    <citation type="submission" date="2023-04" db="EMBL/GenBank/DDBJ databases">
        <authorList>
            <person name="Bruccoleri R.E."/>
            <person name="Oakeley E.J."/>
            <person name="Faust A.-M."/>
            <person name="Dessus-Babus S."/>
            <person name="Altorfer M."/>
            <person name="Burckhardt D."/>
            <person name="Oertli M."/>
            <person name="Naumann U."/>
            <person name="Petersen F."/>
            <person name="Wong J."/>
        </authorList>
    </citation>
    <scope>NUCLEOTIDE SEQUENCE</scope>
    <source>
        <strain evidence="10">GSM-AAB239-AS_SAM_17_03QT</strain>
        <tissue evidence="10">Leaf</tissue>
    </source>
</reference>
<dbReference type="Proteomes" id="UP001140949">
    <property type="component" value="Unassembled WGS sequence"/>
</dbReference>
<evidence type="ECO:0000256" key="1">
    <source>
        <dbReference type="ARBA" id="ARBA00004123"/>
    </source>
</evidence>
<evidence type="ECO:0000313" key="10">
    <source>
        <dbReference type="EMBL" id="KAJ6795819.1"/>
    </source>
</evidence>
<dbReference type="GO" id="GO:0000978">
    <property type="term" value="F:RNA polymerase II cis-regulatory region sequence-specific DNA binding"/>
    <property type="evidence" value="ECO:0007669"/>
    <property type="project" value="TreeGrafter"/>
</dbReference>
<evidence type="ECO:0000256" key="8">
    <source>
        <dbReference type="SAM" id="MobiDB-lite"/>
    </source>
</evidence>
<evidence type="ECO:0000256" key="6">
    <source>
        <dbReference type="ARBA" id="ARBA00023163"/>
    </source>
</evidence>
<dbReference type="GO" id="GO:0005634">
    <property type="term" value="C:nucleus"/>
    <property type="evidence" value="ECO:0007669"/>
    <property type="project" value="UniProtKB-SubCell"/>
</dbReference>
<proteinExistence type="inferred from homology"/>
<feature type="compositionally biased region" description="Basic and acidic residues" evidence="8">
    <location>
        <begin position="381"/>
        <end position="395"/>
    </location>
</feature>
<evidence type="ECO:0000256" key="5">
    <source>
        <dbReference type="ARBA" id="ARBA00023125"/>
    </source>
</evidence>
<accession>A0AAX6DVV8</accession>
<evidence type="ECO:0000259" key="9">
    <source>
        <dbReference type="PROSITE" id="PS50888"/>
    </source>
</evidence>
<reference evidence="10" key="1">
    <citation type="journal article" date="2023" name="GigaByte">
        <title>Genome assembly of the bearded iris, Iris pallida Lam.</title>
        <authorList>
            <person name="Bruccoleri R.E."/>
            <person name="Oakeley E.J."/>
            <person name="Faust A.M.E."/>
            <person name="Altorfer M."/>
            <person name="Dessus-Babus S."/>
            <person name="Burckhardt D."/>
            <person name="Oertli M."/>
            <person name="Naumann U."/>
            <person name="Petersen F."/>
            <person name="Wong J."/>
        </authorList>
    </citation>
    <scope>NUCLEOTIDE SEQUENCE</scope>
    <source>
        <strain evidence="10">GSM-AAB239-AS_SAM_17_03QT</strain>
    </source>
</reference>
<dbReference type="CDD" id="cd11393">
    <property type="entry name" value="bHLH_AtbHLH_like"/>
    <property type="match status" value="1"/>
</dbReference>
<dbReference type="InterPro" id="IPR011598">
    <property type="entry name" value="bHLH_dom"/>
</dbReference>
<dbReference type="SUPFAM" id="SSF47459">
    <property type="entry name" value="HLH, helix-loop-helix DNA-binding domain"/>
    <property type="match status" value="1"/>
</dbReference>
<gene>
    <name evidence="10" type="ORF">M6B38_224590</name>
</gene>
<evidence type="ECO:0000313" key="11">
    <source>
        <dbReference type="Proteomes" id="UP001140949"/>
    </source>
</evidence>
<evidence type="ECO:0000256" key="7">
    <source>
        <dbReference type="ARBA" id="ARBA00023242"/>
    </source>
</evidence>
<keyword evidence="6" id="KW-0804">Transcription</keyword>
<sequence length="429" mass="45950">MADEFDAGICSGSWWNTARISRSSGGDASAVGAASASCSSAITDTGGGGGSGVALSWLSNADIEPGSSASAPLADTSILPVSGFGGLSNAPSTNWNNQTLLSTSTERETSFHNMLQEPFNYDNHLHMSAQEINTQQFLMQQQQQSGFPVMLQGLYDPGANAQKSIYDHQRISTLSYHHHQQQPSSSLLAMGSNYQACSPNDNSFAKFTQLLKSSSPPKQQPSISSISTNHLQFSNDAPFWNPSVAAAIGAADVKSGVYPSSAPIQQFVTRSFERKPNCSSNTAKSNSDSATKKSSSSSSGEASLKKPRIDTPSPLPAFKVRKEKLGDRITALQQLVSPFGKTDTASVLHEAIDYIKFLHDQVTMLSTPYLKNGNPMQHQQSSDKSKDGEGTKQDLRSRGLCLVPVESIYPVASETMADLWTPTFGGTYR</sequence>
<comment type="subcellular location">
    <subcellularLocation>
        <location evidence="1">Nucleus</location>
    </subcellularLocation>
</comment>
<feature type="region of interest" description="Disordered" evidence="8">
    <location>
        <begin position="273"/>
        <end position="316"/>
    </location>
</feature>
<keyword evidence="11" id="KW-1185">Reference proteome</keyword>
<dbReference type="FunFam" id="4.10.280.10:FF:000032">
    <property type="entry name" value="Transcription factor bHLH123 family"/>
    <property type="match status" value="1"/>
</dbReference>
<organism evidence="10 11">
    <name type="scientific">Iris pallida</name>
    <name type="common">Sweet iris</name>
    <dbReference type="NCBI Taxonomy" id="29817"/>
    <lineage>
        <taxon>Eukaryota</taxon>
        <taxon>Viridiplantae</taxon>
        <taxon>Streptophyta</taxon>
        <taxon>Embryophyta</taxon>
        <taxon>Tracheophyta</taxon>
        <taxon>Spermatophyta</taxon>
        <taxon>Magnoliopsida</taxon>
        <taxon>Liliopsida</taxon>
        <taxon>Asparagales</taxon>
        <taxon>Iridaceae</taxon>
        <taxon>Iridoideae</taxon>
        <taxon>Irideae</taxon>
        <taxon>Iris</taxon>
    </lineage>
</organism>
<dbReference type="InterPro" id="IPR045843">
    <property type="entry name" value="IND-like"/>
</dbReference>
<feature type="region of interest" description="Disordered" evidence="8">
    <location>
        <begin position="369"/>
        <end position="395"/>
    </location>
</feature>
<dbReference type="GO" id="GO:0046983">
    <property type="term" value="F:protein dimerization activity"/>
    <property type="evidence" value="ECO:0007669"/>
    <property type="project" value="InterPro"/>
</dbReference>
<keyword evidence="4" id="KW-0805">Transcription regulation</keyword>
<dbReference type="Gene3D" id="4.10.280.10">
    <property type="entry name" value="Helix-loop-helix DNA-binding domain"/>
    <property type="match status" value="1"/>
</dbReference>
<protein>
    <submittedName>
        <fullName evidence="10">Transcription factor bHLH112-like isoform X1</fullName>
    </submittedName>
</protein>
<keyword evidence="7" id="KW-0539">Nucleus</keyword>
<evidence type="ECO:0000256" key="4">
    <source>
        <dbReference type="ARBA" id="ARBA00023015"/>
    </source>
</evidence>
<dbReference type="PROSITE" id="PS50888">
    <property type="entry name" value="BHLH"/>
    <property type="match status" value="1"/>
</dbReference>
<name>A0AAX6DVV8_IRIPA</name>
<comment type="subunit">
    <text evidence="3">Homodimer.</text>
</comment>
<dbReference type="AlphaFoldDB" id="A0AAX6DVV8"/>
<evidence type="ECO:0000256" key="3">
    <source>
        <dbReference type="ARBA" id="ARBA00011738"/>
    </source>
</evidence>
<feature type="compositionally biased region" description="Low complexity" evidence="8">
    <location>
        <begin position="283"/>
        <end position="302"/>
    </location>
</feature>
<comment type="caution">
    <text evidence="10">The sequence shown here is derived from an EMBL/GenBank/DDBJ whole genome shotgun (WGS) entry which is preliminary data.</text>
</comment>
<feature type="domain" description="BHLH" evidence="9">
    <location>
        <begin position="309"/>
        <end position="358"/>
    </location>
</feature>
<dbReference type="GO" id="GO:0000981">
    <property type="term" value="F:DNA-binding transcription factor activity, RNA polymerase II-specific"/>
    <property type="evidence" value="ECO:0007669"/>
    <property type="project" value="TreeGrafter"/>
</dbReference>
<dbReference type="PANTHER" id="PTHR16223">
    <property type="entry name" value="TRANSCRIPTION FACTOR BHLH83-RELATED"/>
    <property type="match status" value="1"/>
</dbReference>
<dbReference type="InterPro" id="IPR036638">
    <property type="entry name" value="HLH_DNA-bd_sf"/>
</dbReference>
<keyword evidence="5" id="KW-0238">DNA-binding</keyword>
<comment type="similarity">
    <text evidence="2">Belongs to the bHLH protein family.</text>
</comment>